<reference evidence="1 2" key="1">
    <citation type="submission" date="2020-10" db="EMBL/GenBank/DDBJ databases">
        <title>The Coptis chinensis genome and diversification of protoberbering-type alkaloids.</title>
        <authorList>
            <person name="Wang B."/>
            <person name="Shu S."/>
            <person name="Song C."/>
            <person name="Liu Y."/>
        </authorList>
    </citation>
    <scope>NUCLEOTIDE SEQUENCE [LARGE SCALE GENOMIC DNA]</scope>
    <source>
        <strain evidence="1">HL-2020</strain>
        <tissue evidence="1">Leaf</tissue>
    </source>
</reference>
<dbReference type="SFLD" id="SFLDG01132">
    <property type="entry name" value="C1.5.3:_5'-Nucleotidase_Like"/>
    <property type="match status" value="1"/>
</dbReference>
<dbReference type="PANTHER" id="PTHR12725:SF81">
    <property type="entry name" value="OS03G0701200 PROTEIN"/>
    <property type="match status" value="1"/>
</dbReference>
<dbReference type="InterPro" id="IPR010237">
    <property type="entry name" value="Pyr-5-nucltdase"/>
</dbReference>
<gene>
    <name evidence="1" type="ORF">IFM89_002660</name>
</gene>
<dbReference type="SUPFAM" id="SSF56784">
    <property type="entry name" value="HAD-like"/>
    <property type="match status" value="1"/>
</dbReference>
<name>A0A835ILQ1_9MAGN</name>
<dbReference type="Gene3D" id="1.10.150.450">
    <property type="match status" value="1"/>
</dbReference>
<accession>A0A835ILQ1</accession>
<evidence type="ECO:0000313" key="2">
    <source>
        <dbReference type="Proteomes" id="UP000631114"/>
    </source>
</evidence>
<dbReference type="OrthoDB" id="1065058at2759"/>
<comment type="caution">
    <text evidence="1">The sequence shown here is derived from an EMBL/GenBank/DDBJ whole genome shotgun (WGS) entry which is preliminary data.</text>
</comment>
<dbReference type="SFLD" id="SFLDG01129">
    <property type="entry name" value="C1.5:_HAD__Beta-PGM__Phosphata"/>
    <property type="match status" value="1"/>
</dbReference>
<dbReference type="NCBIfam" id="TIGR01509">
    <property type="entry name" value="HAD-SF-IA-v3"/>
    <property type="match status" value="1"/>
</dbReference>
<sequence>MDHYSKSLRDISSSSSPYDCLLFDLDDTLYSSTIGIAAACKRNIEDFLVEKCGFAKDKASSLRIELFRTYGSTLAGLRALGYNIEADDYHSFVHGRLPYEVIKADIQLRNILRSINQRKLIFTNSDRKHAIKVLERLGLQDCFDQIICFETINPNLSKSSRLNEFPVVLKPSMDAMRIALTVADVDPRRTLFLDDNDRNIAAGKAMGLQTALVGKPFKSKGADYALENIHILNQAIPEIWFGGADVGDHKLIRTRGEINSIIAAAPPVGA</sequence>
<dbReference type="Pfam" id="PF00702">
    <property type="entry name" value="Hydrolase"/>
    <property type="match status" value="1"/>
</dbReference>
<organism evidence="1 2">
    <name type="scientific">Coptis chinensis</name>
    <dbReference type="NCBI Taxonomy" id="261450"/>
    <lineage>
        <taxon>Eukaryota</taxon>
        <taxon>Viridiplantae</taxon>
        <taxon>Streptophyta</taxon>
        <taxon>Embryophyta</taxon>
        <taxon>Tracheophyta</taxon>
        <taxon>Spermatophyta</taxon>
        <taxon>Magnoliopsida</taxon>
        <taxon>Ranunculales</taxon>
        <taxon>Ranunculaceae</taxon>
        <taxon>Coptidoideae</taxon>
        <taxon>Coptis</taxon>
    </lineage>
</organism>
<protein>
    <submittedName>
        <fullName evidence="1">Uncharacterized protein</fullName>
    </submittedName>
</protein>
<proteinExistence type="predicted"/>
<dbReference type="SFLD" id="SFLDS00003">
    <property type="entry name" value="Haloacid_Dehalogenase"/>
    <property type="match status" value="1"/>
</dbReference>
<dbReference type="NCBIfam" id="TIGR01993">
    <property type="entry name" value="Pyr-5-nucltdase"/>
    <property type="match status" value="1"/>
</dbReference>
<dbReference type="Gene3D" id="3.40.50.1000">
    <property type="entry name" value="HAD superfamily/HAD-like"/>
    <property type="match status" value="1"/>
</dbReference>
<dbReference type="Proteomes" id="UP000631114">
    <property type="component" value="Unassembled WGS sequence"/>
</dbReference>
<dbReference type="EMBL" id="JADFTS010000002">
    <property type="protein sequence ID" value="KAF9618792.1"/>
    <property type="molecule type" value="Genomic_DNA"/>
</dbReference>
<dbReference type="InterPro" id="IPR036412">
    <property type="entry name" value="HAD-like_sf"/>
</dbReference>
<dbReference type="PANTHER" id="PTHR12725">
    <property type="entry name" value="HALOACID DEHALOGENASE-LIKE HYDROLASE"/>
    <property type="match status" value="1"/>
</dbReference>
<dbReference type="InterPro" id="IPR006439">
    <property type="entry name" value="HAD-SF_hydro_IA"/>
</dbReference>
<dbReference type="InterPro" id="IPR023214">
    <property type="entry name" value="HAD_sf"/>
</dbReference>
<keyword evidence="2" id="KW-1185">Reference proteome</keyword>
<dbReference type="AlphaFoldDB" id="A0A835ILQ1"/>
<evidence type="ECO:0000313" key="1">
    <source>
        <dbReference type="EMBL" id="KAF9618792.1"/>
    </source>
</evidence>